<dbReference type="RefSeq" id="WP_115515642.1">
    <property type="nucleotide sequence ID" value="NZ_QRGO01000001.1"/>
</dbReference>
<dbReference type="InterPro" id="IPR050463">
    <property type="entry name" value="Gfo/Idh/MocA_oxidrdct_glycsds"/>
</dbReference>
<dbReference type="InterPro" id="IPR000683">
    <property type="entry name" value="Gfo/Idh/MocA-like_OxRdtase_N"/>
</dbReference>
<gene>
    <name evidence="4" type="ORF">DXH78_02870</name>
</gene>
<dbReference type="PANTHER" id="PTHR43818:SF11">
    <property type="entry name" value="BCDNA.GH03377"/>
    <property type="match status" value="1"/>
</dbReference>
<dbReference type="Pfam" id="PF22725">
    <property type="entry name" value="GFO_IDH_MocA_C3"/>
    <property type="match status" value="1"/>
</dbReference>
<dbReference type="PANTHER" id="PTHR43818">
    <property type="entry name" value="BCDNA.GH03377"/>
    <property type="match status" value="1"/>
</dbReference>
<dbReference type="EMBL" id="QRGO01000001">
    <property type="protein sequence ID" value="RDV03618.1"/>
    <property type="molecule type" value="Genomic_DNA"/>
</dbReference>
<keyword evidence="1" id="KW-0560">Oxidoreductase</keyword>
<name>A0A371B7R0_9BRAD</name>
<dbReference type="SUPFAM" id="SSF55347">
    <property type="entry name" value="Glyceraldehyde-3-phosphate dehydrogenase-like, C-terminal domain"/>
    <property type="match status" value="1"/>
</dbReference>
<feature type="domain" description="GFO/IDH/MocA-like oxidoreductase" evidence="3">
    <location>
        <begin position="134"/>
        <end position="256"/>
    </location>
</feature>
<feature type="domain" description="Gfo/Idh/MocA-like oxidoreductase N-terminal" evidence="2">
    <location>
        <begin position="7"/>
        <end position="120"/>
    </location>
</feature>
<dbReference type="Gene3D" id="3.30.360.10">
    <property type="entry name" value="Dihydrodipicolinate Reductase, domain 2"/>
    <property type="match status" value="1"/>
</dbReference>
<accession>A0A371B7R0</accession>
<dbReference type="InterPro" id="IPR036291">
    <property type="entry name" value="NAD(P)-bd_dom_sf"/>
</dbReference>
<dbReference type="OrthoDB" id="9815825at2"/>
<reference evidence="5" key="1">
    <citation type="submission" date="2018-08" db="EMBL/GenBank/DDBJ databases">
        <authorList>
            <person name="Kim S.-J."/>
            <person name="Jung G.-Y."/>
        </authorList>
    </citation>
    <scope>NUCLEOTIDE SEQUENCE [LARGE SCALE GENOMIC DNA]</scope>
    <source>
        <strain evidence="5">GY_H</strain>
    </source>
</reference>
<organism evidence="4 5">
    <name type="scientific">Undibacter mobilis</name>
    <dbReference type="NCBI Taxonomy" id="2292256"/>
    <lineage>
        <taxon>Bacteria</taxon>
        <taxon>Pseudomonadati</taxon>
        <taxon>Pseudomonadota</taxon>
        <taxon>Alphaproteobacteria</taxon>
        <taxon>Hyphomicrobiales</taxon>
        <taxon>Nitrobacteraceae</taxon>
        <taxon>Undibacter</taxon>
    </lineage>
</organism>
<dbReference type="SUPFAM" id="SSF51735">
    <property type="entry name" value="NAD(P)-binding Rossmann-fold domains"/>
    <property type="match status" value="1"/>
</dbReference>
<evidence type="ECO:0000259" key="3">
    <source>
        <dbReference type="Pfam" id="PF22725"/>
    </source>
</evidence>
<dbReference type="Pfam" id="PF01408">
    <property type="entry name" value="GFO_IDH_MocA"/>
    <property type="match status" value="1"/>
</dbReference>
<protein>
    <submittedName>
        <fullName evidence="4">Gfo/Idh/MocA family oxidoreductase</fullName>
    </submittedName>
</protein>
<dbReference type="Gene3D" id="3.40.50.720">
    <property type="entry name" value="NAD(P)-binding Rossmann-like Domain"/>
    <property type="match status" value="1"/>
</dbReference>
<dbReference type="GO" id="GO:0016491">
    <property type="term" value="F:oxidoreductase activity"/>
    <property type="evidence" value="ECO:0007669"/>
    <property type="project" value="UniProtKB-KW"/>
</dbReference>
<comment type="caution">
    <text evidence="4">The sequence shown here is derived from an EMBL/GenBank/DDBJ whole genome shotgun (WGS) entry which is preliminary data.</text>
</comment>
<sequence>MIRQHPIRLGIVGVNYGRTVLMPAFRADARCEVAAFAGSNEARAADHARAANVPKAYGDWRALIADTDIDAVAIATVPSLQTEIALAALSAGKPVFAEKPMASTLDEARAMFEAATASGLPTGIDFNFHQIMAWQRAKAMLDDGAIGKLRHVTVHWHVENYSIQNRMRNWKTLRDDGGGVLGNFISHCFHYLEWFAGPLAGLQARVGGLPGNNELDTTVAMALQYASGPLASLSMSCASFRGTGHRIEFYGEDGTLVLDNRTADYMRGFVLSHAKRPGDLTPVPVEDPADAGQSDGRVAPASRLAAKFIDAIAGKPRYKPNAAPDFAAGFRVQQLIDAAQRSNRDGRFVDVAPDEMK</sequence>
<dbReference type="InterPro" id="IPR055170">
    <property type="entry name" value="GFO_IDH_MocA-like_dom"/>
</dbReference>
<evidence type="ECO:0000313" key="5">
    <source>
        <dbReference type="Proteomes" id="UP000263993"/>
    </source>
</evidence>
<dbReference type="AlphaFoldDB" id="A0A371B7R0"/>
<keyword evidence="5" id="KW-1185">Reference proteome</keyword>
<evidence type="ECO:0000259" key="2">
    <source>
        <dbReference type="Pfam" id="PF01408"/>
    </source>
</evidence>
<dbReference type="GO" id="GO:0000166">
    <property type="term" value="F:nucleotide binding"/>
    <property type="evidence" value="ECO:0007669"/>
    <property type="project" value="InterPro"/>
</dbReference>
<proteinExistence type="predicted"/>
<evidence type="ECO:0000256" key="1">
    <source>
        <dbReference type="ARBA" id="ARBA00023002"/>
    </source>
</evidence>
<evidence type="ECO:0000313" key="4">
    <source>
        <dbReference type="EMBL" id="RDV03618.1"/>
    </source>
</evidence>
<dbReference type="Proteomes" id="UP000263993">
    <property type="component" value="Unassembled WGS sequence"/>
</dbReference>